<dbReference type="Pfam" id="PF22191">
    <property type="entry name" value="IBR_1"/>
    <property type="match status" value="1"/>
</dbReference>
<dbReference type="HOGENOM" id="CLU_004235_1_0_1"/>
<name>S3DBC6_OPHP1</name>
<dbReference type="PANTHER" id="PTHR22770:SF13">
    <property type="entry name" value="RING-TYPE DOMAIN-CONTAINING PROTEIN"/>
    <property type="match status" value="1"/>
</dbReference>
<dbReference type="GO" id="GO:0008270">
    <property type="term" value="F:zinc ion binding"/>
    <property type="evidence" value="ECO:0007669"/>
    <property type="project" value="UniProtKB-KW"/>
</dbReference>
<evidence type="ECO:0000256" key="3">
    <source>
        <dbReference type="ARBA" id="ARBA00022723"/>
    </source>
</evidence>
<dbReference type="InterPro" id="IPR044066">
    <property type="entry name" value="TRIAD_supradom"/>
</dbReference>
<evidence type="ECO:0000256" key="5">
    <source>
        <dbReference type="ARBA" id="ARBA00022771"/>
    </source>
</evidence>
<feature type="domain" description="RING-type" evidence="10">
    <location>
        <begin position="604"/>
        <end position="818"/>
    </location>
</feature>
<dbReference type="VEuPathDB" id="FungiDB:F503_05950"/>
<reference evidence="11 12" key="1">
    <citation type="journal article" date="2013" name="BMC Genomics">
        <title>The genome and transcriptome of the pine saprophyte Ophiostoma piceae, and a comparison with the bark beetle-associated pine pathogen Grosmannia clavigera.</title>
        <authorList>
            <person name="Haridas S."/>
            <person name="Wang Y."/>
            <person name="Lim L."/>
            <person name="Massoumi Alamouti S."/>
            <person name="Jackman S."/>
            <person name="Docking R."/>
            <person name="Robertson G."/>
            <person name="Birol I."/>
            <person name="Bohlmann J."/>
            <person name="Breuil C."/>
        </authorList>
    </citation>
    <scope>NUCLEOTIDE SEQUENCE [LARGE SCALE GENOMIC DNA]</scope>
    <source>
        <strain evidence="11 12">UAMH 11346</strain>
    </source>
</reference>
<keyword evidence="12" id="KW-1185">Reference proteome</keyword>
<dbReference type="eggNOG" id="KOG1812">
    <property type="taxonomic scope" value="Eukaryota"/>
</dbReference>
<keyword evidence="4" id="KW-0677">Repeat</keyword>
<evidence type="ECO:0000256" key="1">
    <source>
        <dbReference type="ARBA" id="ARBA00004906"/>
    </source>
</evidence>
<dbReference type="GO" id="GO:0004842">
    <property type="term" value="F:ubiquitin-protein transferase activity"/>
    <property type="evidence" value="ECO:0007669"/>
    <property type="project" value="TreeGrafter"/>
</dbReference>
<dbReference type="OrthoDB" id="1431934at2759"/>
<keyword evidence="7 8" id="KW-0862">Zinc</keyword>
<evidence type="ECO:0000256" key="6">
    <source>
        <dbReference type="ARBA" id="ARBA00022786"/>
    </source>
</evidence>
<protein>
    <submittedName>
        <fullName evidence="11">Zinc c2h2 finger domain containing protein</fullName>
    </submittedName>
</protein>
<dbReference type="InterPro" id="IPR000571">
    <property type="entry name" value="Znf_CCCH"/>
</dbReference>
<comment type="pathway">
    <text evidence="1">Protein modification; protein ubiquitination.</text>
</comment>
<dbReference type="Gene3D" id="1.20.120.1750">
    <property type="match status" value="1"/>
</dbReference>
<dbReference type="PROSITE" id="PS50103">
    <property type="entry name" value="ZF_C3H1"/>
    <property type="match status" value="1"/>
</dbReference>
<dbReference type="SUPFAM" id="SSF57850">
    <property type="entry name" value="RING/U-box"/>
    <property type="match status" value="2"/>
</dbReference>
<dbReference type="OMA" id="ACHEPHV"/>
<dbReference type="GO" id="GO:0097039">
    <property type="term" value="P:protein linear polyubiquitination"/>
    <property type="evidence" value="ECO:0007669"/>
    <property type="project" value="TreeGrafter"/>
</dbReference>
<dbReference type="STRING" id="1262450.S3DBC6"/>
<organism evidence="11 12">
    <name type="scientific">Ophiostoma piceae (strain UAMH 11346)</name>
    <name type="common">Sap stain fungus</name>
    <dbReference type="NCBI Taxonomy" id="1262450"/>
    <lineage>
        <taxon>Eukaryota</taxon>
        <taxon>Fungi</taxon>
        <taxon>Dikarya</taxon>
        <taxon>Ascomycota</taxon>
        <taxon>Pezizomycotina</taxon>
        <taxon>Sordariomycetes</taxon>
        <taxon>Sordariomycetidae</taxon>
        <taxon>Ophiostomatales</taxon>
        <taxon>Ophiostomataceae</taxon>
        <taxon>Ophiostoma</taxon>
    </lineage>
</organism>
<evidence type="ECO:0000256" key="4">
    <source>
        <dbReference type="ARBA" id="ARBA00022737"/>
    </source>
</evidence>
<gene>
    <name evidence="11" type="ORF">F503_05950</name>
</gene>
<dbReference type="Gene3D" id="4.10.1000.10">
    <property type="entry name" value="Zinc finger, CCCH-type"/>
    <property type="match status" value="1"/>
</dbReference>
<evidence type="ECO:0000313" key="12">
    <source>
        <dbReference type="Proteomes" id="UP000016923"/>
    </source>
</evidence>
<evidence type="ECO:0000259" key="10">
    <source>
        <dbReference type="PROSITE" id="PS51873"/>
    </source>
</evidence>
<dbReference type="InterPro" id="IPR051628">
    <property type="entry name" value="LUBAC_E3_Ligases"/>
</dbReference>
<dbReference type="PANTHER" id="PTHR22770">
    <property type="entry name" value="UBIQUITIN CONJUGATING ENZYME 7 INTERACTING PROTEIN-RELATED"/>
    <property type="match status" value="1"/>
</dbReference>
<dbReference type="SMART" id="SM00356">
    <property type="entry name" value="ZnF_C3H1"/>
    <property type="match status" value="1"/>
</dbReference>
<evidence type="ECO:0000256" key="8">
    <source>
        <dbReference type="PROSITE-ProRule" id="PRU00723"/>
    </source>
</evidence>
<dbReference type="CDD" id="cd20335">
    <property type="entry name" value="BRcat_RBR"/>
    <property type="match status" value="1"/>
</dbReference>
<dbReference type="GO" id="GO:0000151">
    <property type="term" value="C:ubiquitin ligase complex"/>
    <property type="evidence" value="ECO:0007669"/>
    <property type="project" value="TreeGrafter"/>
</dbReference>
<proteinExistence type="predicted"/>
<dbReference type="GO" id="GO:0043130">
    <property type="term" value="F:ubiquitin binding"/>
    <property type="evidence" value="ECO:0007669"/>
    <property type="project" value="TreeGrafter"/>
</dbReference>
<dbReference type="Gene3D" id="3.30.40.10">
    <property type="entry name" value="Zinc/RING finger domain, C3HC4 (zinc finger)"/>
    <property type="match status" value="1"/>
</dbReference>
<dbReference type="Pfam" id="PF00642">
    <property type="entry name" value="zf-CCCH"/>
    <property type="match status" value="1"/>
</dbReference>
<keyword evidence="5 8" id="KW-0863">Zinc-finger</keyword>
<keyword evidence="3 8" id="KW-0479">Metal-binding</keyword>
<keyword evidence="2" id="KW-0808">Transferase</keyword>
<dbReference type="EMBL" id="KE148146">
    <property type="protein sequence ID" value="EPE10855.1"/>
    <property type="molecule type" value="Genomic_DNA"/>
</dbReference>
<dbReference type="Proteomes" id="UP000016923">
    <property type="component" value="Unassembled WGS sequence"/>
</dbReference>
<dbReference type="CDD" id="cd16449">
    <property type="entry name" value="RING-HC"/>
    <property type="match status" value="1"/>
</dbReference>
<sequence length="820" mass="90465">MTSTPNNPNETTICPSFLQGSCNEGNNCPFSHVIGDATRSAGANPADLVVGMLQLRQGDSMAELNAAEDDKENCWHRQFGGAVVQFGDGAAVTKVSFASDFSAVRLTNLSANVTANALVRTFARIGEQVSVDNICMTMSLQDATGSPVPVQADIRVEDPRFAARVCGMRELAEYLPAKLPTCATAAQHLARTNITSLQWADSKKVLVLWQNPTKTVNLAFGSRQAATSVNDLFNDGLYGVRGLRIASKLNYRLVNMHRYGVPTVTTMVWTIALEKVPVQTTIFDITGEIHKNLQPVGFHEENGQSVAYRDRAATVMILSHLAHAGEIVWSDSRVQPSTAGNEHRVEVQFLTETGAARAVRWLNNRTLLRGSSEVLTVKVIHTVRIKVSAVIYNAVAAAIISQVPVWRQGHVLFTAYPPTTGFVVIKLEGTVRKYTASAKARLEKMLRGRVIYKMDGKTPRWASELAKRDTNGDPLVPLRIQELQAKYGVAIICDRHKRQVRLVGTAPQRDNGKAALVRYIDKLNAAALAAEAFTITLSYDMILWLSNSGADIVKKALGKTNLKLELASEPRRAILSDEESYRTALHIFRTLPDHIYPGRESTTHMVTCCICWTEDADIITTPCRHNYCRSCFESMCRTNVNKGIQCLGDADSCKAQLPLSLLQKNLSPAAFERLLQDAFKAHMQHNFQQLRNCPTADCEQAYRAPQMPDIPGLDAECSTCLACMASVCRRCNAVHEGLVCEEYQDQASGGYRALERAKAEFGIKECPNCGTLIQKTEGCNHITCPGCDVHLCWSCMQQFEEDFIYIHMLLAHGTHIDVDE</sequence>
<dbReference type="AlphaFoldDB" id="S3DBC6"/>
<dbReference type="GO" id="GO:0043161">
    <property type="term" value="P:proteasome-mediated ubiquitin-dependent protein catabolic process"/>
    <property type="evidence" value="ECO:0007669"/>
    <property type="project" value="TreeGrafter"/>
</dbReference>
<evidence type="ECO:0000259" key="9">
    <source>
        <dbReference type="PROSITE" id="PS50103"/>
    </source>
</evidence>
<evidence type="ECO:0000256" key="2">
    <source>
        <dbReference type="ARBA" id="ARBA00022679"/>
    </source>
</evidence>
<evidence type="ECO:0000313" key="11">
    <source>
        <dbReference type="EMBL" id="EPE10855.1"/>
    </source>
</evidence>
<feature type="domain" description="C3H1-type" evidence="9">
    <location>
        <begin position="8"/>
        <end position="35"/>
    </location>
</feature>
<keyword evidence="6" id="KW-0833">Ubl conjugation pathway</keyword>
<accession>S3DBC6</accession>
<feature type="zinc finger region" description="C3H1-type" evidence="8">
    <location>
        <begin position="8"/>
        <end position="35"/>
    </location>
</feature>
<evidence type="ECO:0000256" key="7">
    <source>
        <dbReference type="ARBA" id="ARBA00022833"/>
    </source>
</evidence>
<dbReference type="InterPro" id="IPR013083">
    <property type="entry name" value="Znf_RING/FYVE/PHD"/>
</dbReference>
<dbReference type="PROSITE" id="PS51873">
    <property type="entry name" value="TRIAD"/>
    <property type="match status" value="1"/>
</dbReference>